<dbReference type="EMBL" id="JATAAI010000001">
    <property type="protein sequence ID" value="KAK1748866.1"/>
    <property type="molecule type" value="Genomic_DNA"/>
</dbReference>
<dbReference type="Proteomes" id="UP001224775">
    <property type="component" value="Unassembled WGS sequence"/>
</dbReference>
<keyword evidence="4" id="KW-1185">Reference proteome</keyword>
<protein>
    <submittedName>
        <fullName evidence="3">Uncharacterized protein</fullName>
    </submittedName>
</protein>
<comment type="caution">
    <text evidence="3">The sequence shown here is derived from an EMBL/GenBank/DDBJ whole genome shotgun (WGS) entry which is preliminary data.</text>
</comment>
<proteinExistence type="predicted"/>
<gene>
    <name evidence="3" type="ORF">QTG54_000805</name>
</gene>
<evidence type="ECO:0000313" key="3">
    <source>
        <dbReference type="EMBL" id="KAK1748866.1"/>
    </source>
</evidence>
<organism evidence="3 4">
    <name type="scientific">Skeletonema marinoi</name>
    <dbReference type="NCBI Taxonomy" id="267567"/>
    <lineage>
        <taxon>Eukaryota</taxon>
        <taxon>Sar</taxon>
        <taxon>Stramenopiles</taxon>
        <taxon>Ochrophyta</taxon>
        <taxon>Bacillariophyta</taxon>
        <taxon>Coscinodiscophyceae</taxon>
        <taxon>Thalassiosirophycidae</taxon>
        <taxon>Thalassiosirales</taxon>
        <taxon>Skeletonemataceae</taxon>
        <taxon>Skeletonema</taxon>
        <taxon>Skeletonema marinoi-dohrnii complex</taxon>
    </lineage>
</organism>
<evidence type="ECO:0000256" key="2">
    <source>
        <dbReference type="SAM" id="Phobius"/>
    </source>
</evidence>
<evidence type="ECO:0000313" key="4">
    <source>
        <dbReference type="Proteomes" id="UP001224775"/>
    </source>
</evidence>
<reference evidence="3" key="1">
    <citation type="submission" date="2023-06" db="EMBL/GenBank/DDBJ databases">
        <title>Survivors Of The Sea: Transcriptome response of Skeletonema marinoi to long-term dormancy.</title>
        <authorList>
            <person name="Pinder M.I.M."/>
            <person name="Kourtchenko O."/>
            <person name="Robertson E.K."/>
            <person name="Larsson T."/>
            <person name="Maumus F."/>
            <person name="Osuna-Cruz C.M."/>
            <person name="Vancaester E."/>
            <person name="Stenow R."/>
            <person name="Vandepoele K."/>
            <person name="Ploug H."/>
            <person name="Bruchert V."/>
            <person name="Godhe A."/>
            <person name="Topel M."/>
        </authorList>
    </citation>
    <scope>NUCLEOTIDE SEQUENCE</scope>
    <source>
        <strain evidence="3">R05AC</strain>
    </source>
</reference>
<keyword evidence="2" id="KW-0812">Transmembrane</keyword>
<feature type="compositionally biased region" description="Basic residues" evidence="1">
    <location>
        <begin position="1"/>
        <end position="10"/>
    </location>
</feature>
<keyword evidence="2" id="KW-1133">Transmembrane helix</keyword>
<name>A0AAD8YLN3_9STRA</name>
<sequence>MGHGKNKQKNQKVGLGQQPKETREERRLRIEEEAKAREFCMKLLPYALGSVLFMVIVFALYVHSLPPTISIESFEQTINSVNTDGGNRGVTFEEAMQQAEMMTGGVFEQEDVVNLDGDSL</sequence>
<accession>A0AAD8YLN3</accession>
<keyword evidence="2" id="KW-0472">Membrane</keyword>
<feature type="transmembrane region" description="Helical" evidence="2">
    <location>
        <begin position="43"/>
        <end position="62"/>
    </location>
</feature>
<feature type="region of interest" description="Disordered" evidence="1">
    <location>
        <begin position="1"/>
        <end position="26"/>
    </location>
</feature>
<dbReference type="AlphaFoldDB" id="A0AAD8YLN3"/>
<evidence type="ECO:0000256" key="1">
    <source>
        <dbReference type="SAM" id="MobiDB-lite"/>
    </source>
</evidence>